<proteinExistence type="predicted"/>
<dbReference type="InterPro" id="IPR005186">
    <property type="entry name" value="FlaG"/>
</dbReference>
<feature type="region of interest" description="Disordered" evidence="1">
    <location>
        <begin position="1"/>
        <end position="61"/>
    </location>
</feature>
<keyword evidence="2" id="KW-0282">Flagellum</keyword>
<dbReference type="PANTHER" id="PTHR37166">
    <property type="entry name" value="PROTEIN FLAG"/>
    <property type="match status" value="1"/>
</dbReference>
<dbReference type="PANTHER" id="PTHR37166:SF1">
    <property type="entry name" value="PROTEIN FLAG"/>
    <property type="match status" value="1"/>
</dbReference>
<evidence type="ECO:0000313" key="2">
    <source>
        <dbReference type="EMBL" id="GAL06887.1"/>
    </source>
</evidence>
<comment type="caution">
    <text evidence="2">The sequence shown here is derived from an EMBL/GenBank/DDBJ whole genome shotgun (WGS) entry which is preliminary data.</text>
</comment>
<dbReference type="STRING" id="754436.JCM19237_3953"/>
<dbReference type="AlphaFoldDB" id="A0A090RH62"/>
<dbReference type="Pfam" id="PF03646">
    <property type="entry name" value="FlaG"/>
    <property type="match status" value="1"/>
</dbReference>
<feature type="compositionally biased region" description="Low complexity" evidence="1">
    <location>
        <begin position="1"/>
        <end position="23"/>
    </location>
</feature>
<dbReference type="EMBL" id="BBMN01000013">
    <property type="protein sequence ID" value="GAL06887.1"/>
    <property type="molecule type" value="Genomic_DNA"/>
</dbReference>
<gene>
    <name evidence="2" type="ORF">JCM19237_3953</name>
</gene>
<protein>
    <submittedName>
        <fullName evidence="2">Flagellin protein FlaG</fullName>
    </submittedName>
</protein>
<sequence length="160" mass="17092">MDITPVSPSSLPPLSSALTSQTSIGTNIANETTAPATASRPTATPYTQTATSTPTAALPREQRVNEPAAVAPVPDSHAVEQQRQQQREALEKVVARIEEFVGSTLNKGLAFRIDEESGKNTVTIYDKRTGDVVRQIPDEDMLAVSRQLVNHSGGLVTTKV</sequence>
<reference evidence="2 3" key="1">
    <citation type="journal article" date="2014" name="Genome Announc.">
        <title>Draft Genome Sequences of Two Vibrionaceae Species, Vibrio ponticus C121 and Photobacterium aphoticum C119, Isolated as Coral Reef Microbiota.</title>
        <authorList>
            <person name="Al-saari N."/>
            <person name="Meirelles P.M."/>
            <person name="Mino S."/>
            <person name="Suda W."/>
            <person name="Oshima K."/>
            <person name="Hattori M."/>
            <person name="Ohkuma M."/>
            <person name="Thompson F.L."/>
            <person name="Gomez-Gil B."/>
            <person name="Sawabe T."/>
            <person name="Sawabe T."/>
        </authorList>
    </citation>
    <scope>NUCLEOTIDE SEQUENCE [LARGE SCALE GENOMIC DNA]</scope>
    <source>
        <strain evidence="2 3">JCM 19237</strain>
    </source>
</reference>
<dbReference type="Gene3D" id="3.30.160.170">
    <property type="entry name" value="FlaG-like"/>
    <property type="match status" value="1"/>
</dbReference>
<evidence type="ECO:0000313" key="3">
    <source>
        <dbReference type="Proteomes" id="UP000029227"/>
    </source>
</evidence>
<dbReference type="eggNOG" id="COG1334">
    <property type="taxonomic scope" value="Bacteria"/>
</dbReference>
<evidence type="ECO:0000256" key="1">
    <source>
        <dbReference type="SAM" id="MobiDB-lite"/>
    </source>
</evidence>
<keyword evidence="2" id="KW-0969">Cilium</keyword>
<dbReference type="Proteomes" id="UP000029227">
    <property type="component" value="Unassembled WGS sequence"/>
</dbReference>
<dbReference type="SUPFAM" id="SSF160214">
    <property type="entry name" value="FlaG-like"/>
    <property type="match status" value="1"/>
</dbReference>
<name>A0A090RH62_9GAMM</name>
<feature type="compositionally biased region" description="Low complexity" evidence="1">
    <location>
        <begin position="32"/>
        <end position="59"/>
    </location>
</feature>
<dbReference type="InterPro" id="IPR035924">
    <property type="entry name" value="FlaG-like_sf"/>
</dbReference>
<keyword evidence="2" id="KW-0966">Cell projection</keyword>
<organism evidence="2 3">
    <name type="scientific">Photobacterium aphoticum</name>
    <dbReference type="NCBI Taxonomy" id="754436"/>
    <lineage>
        <taxon>Bacteria</taxon>
        <taxon>Pseudomonadati</taxon>
        <taxon>Pseudomonadota</taxon>
        <taxon>Gammaproteobacteria</taxon>
        <taxon>Vibrionales</taxon>
        <taxon>Vibrionaceae</taxon>
        <taxon>Photobacterium</taxon>
    </lineage>
</organism>
<accession>A0A090RH62</accession>